<protein>
    <recommendedName>
        <fullName evidence="4">DUF3054 domain-containing protein</fullName>
    </recommendedName>
</protein>
<evidence type="ECO:0000313" key="3">
    <source>
        <dbReference type="Proteomes" id="UP000010846"/>
    </source>
</evidence>
<accession>L0I9R0</accession>
<dbReference type="Proteomes" id="UP000010846">
    <property type="component" value="Chromosome"/>
</dbReference>
<sequence>MNVATDNRWPPVRRADQWPLALDSLAIVVLTMVGQLRHGYTPLEWPIRTVETITPFVLGWLVCAALLGLYRNRRRLTLLTHARAVLVCWLAATNVAFLIRGLPITPGNVPWSFMVVMVGLGAIAILTSRLGYEYVVRTNENRL</sequence>
<gene>
    <name evidence="2" type="ordered locus">Halru_1704</name>
</gene>
<name>L0I9R0_HALRX</name>
<feature type="transmembrane region" description="Helical" evidence="1">
    <location>
        <begin position="52"/>
        <end position="70"/>
    </location>
</feature>
<keyword evidence="3" id="KW-1185">Reference proteome</keyword>
<dbReference type="Pfam" id="PF11255">
    <property type="entry name" value="DUF3054"/>
    <property type="match status" value="1"/>
</dbReference>
<dbReference type="HOGENOM" id="CLU_143267_0_0_2"/>
<evidence type="ECO:0008006" key="4">
    <source>
        <dbReference type="Google" id="ProtNLM"/>
    </source>
</evidence>
<dbReference type="EMBL" id="CP003050">
    <property type="protein sequence ID" value="AGB16310.1"/>
    <property type="molecule type" value="Genomic_DNA"/>
</dbReference>
<evidence type="ECO:0000313" key="2">
    <source>
        <dbReference type="EMBL" id="AGB16310.1"/>
    </source>
</evidence>
<keyword evidence="1" id="KW-1133">Transmembrane helix</keyword>
<keyword evidence="1" id="KW-0472">Membrane</keyword>
<organism evidence="2 3">
    <name type="scientific">Halovivax ruber (strain DSM 18193 / JCM 13892 / XH-70)</name>
    <dbReference type="NCBI Taxonomy" id="797302"/>
    <lineage>
        <taxon>Archaea</taxon>
        <taxon>Methanobacteriati</taxon>
        <taxon>Methanobacteriota</taxon>
        <taxon>Stenosarchaea group</taxon>
        <taxon>Halobacteria</taxon>
        <taxon>Halobacteriales</taxon>
        <taxon>Natrialbaceae</taxon>
        <taxon>Halovivax</taxon>
    </lineage>
</organism>
<dbReference type="AlphaFoldDB" id="L0I9R0"/>
<dbReference type="RefSeq" id="WP_015300948.1">
    <property type="nucleotide sequence ID" value="NC_019964.1"/>
</dbReference>
<feature type="transmembrane region" description="Helical" evidence="1">
    <location>
        <begin position="20"/>
        <end position="40"/>
    </location>
</feature>
<dbReference type="STRING" id="797302.Halru_1704"/>
<feature type="transmembrane region" description="Helical" evidence="1">
    <location>
        <begin position="82"/>
        <end position="99"/>
    </location>
</feature>
<dbReference type="OrthoDB" id="177006at2157"/>
<dbReference type="GeneID" id="14377069"/>
<dbReference type="eggNOG" id="arCOG03922">
    <property type="taxonomic scope" value="Archaea"/>
</dbReference>
<keyword evidence="1" id="KW-0812">Transmembrane</keyword>
<evidence type="ECO:0000256" key="1">
    <source>
        <dbReference type="SAM" id="Phobius"/>
    </source>
</evidence>
<reference evidence="2" key="1">
    <citation type="submission" date="2011-09" db="EMBL/GenBank/DDBJ databases">
        <title>Complete sequence of Halovivax ruber XH-70.</title>
        <authorList>
            <consortium name="US DOE Joint Genome Institute"/>
            <person name="Lucas S."/>
            <person name="Han J."/>
            <person name="Lapidus A."/>
            <person name="Cheng J.-F."/>
            <person name="Goodwin L."/>
            <person name="Pitluck S."/>
            <person name="Peters L."/>
            <person name="Mikhailova N."/>
            <person name="Davenport K."/>
            <person name="Detter J.C."/>
            <person name="Han C."/>
            <person name="Tapia R."/>
            <person name="Land M."/>
            <person name="Hauser L."/>
            <person name="Kyrpides N."/>
            <person name="Ivanova N."/>
            <person name="Pagani I."/>
            <person name="Sproer C."/>
            <person name="Anderson I."/>
            <person name="Woyke T."/>
        </authorList>
    </citation>
    <scope>NUCLEOTIDE SEQUENCE</scope>
    <source>
        <strain evidence="2">XH-70</strain>
    </source>
</reference>
<dbReference type="KEGG" id="hru:Halru_1704"/>
<feature type="transmembrane region" description="Helical" evidence="1">
    <location>
        <begin position="111"/>
        <end position="132"/>
    </location>
</feature>
<proteinExistence type="predicted"/>
<dbReference type="InterPro" id="IPR021414">
    <property type="entry name" value="DUF3054"/>
</dbReference>